<feature type="region of interest" description="Disordered" evidence="1">
    <location>
        <begin position="60"/>
        <end position="85"/>
    </location>
</feature>
<evidence type="ECO:0000256" key="1">
    <source>
        <dbReference type="SAM" id="MobiDB-lite"/>
    </source>
</evidence>
<evidence type="ECO:0000313" key="4">
    <source>
        <dbReference type="Proteomes" id="UP001430065"/>
    </source>
</evidence>
<dbReference type="EMBL" id="JADIKC010000007">
    <property type="protein sequence ID" value="MBM7122696.1"/>
    <property type="molecule type" value="Genomic_DNA"/>
</dbReference>
<dbReference type="Proteomes" id="UP001430065">
    <property type="component" value="Unassembled WGS sequence"/>
</dbReference>
<gene>
    <name evidence="3" type="ORF">ISP20_16125</name>
</gene>
<evidence type="ECO:0000313" key="3">
    <source>
        <dbReference type="EMBL" id="MBM7122696.1"/>
    </source>
</evidence>
<name>A0ABS2JUK9_9GAMM</name>
<comment type="caution">
    <text evidence="3">The sequence shown here is derived from an EMBL/GenBank/DDBJ whole genome shotgun (WGS) entry which is preliminary data.</text>
</comment>
<accession>A0ABS2JUK9</accession>
<sequence length="334" mass="35590">MVSEELRNGVRDNFSQFVEIVPDTFSTELMDKRAKKLVVVTAGVAAVIAVIAVIGLSWGGRSSSTDSSSEGWNHDQPATSAVAVSSTTPVTVVRPNVASSASEGEKQAAALSVAFEAAKRCAVLARSIDDMQSQIRACEAGASDANFHASCSRNTQGFAEKVEKASSEMAGCNHADLEQSKEAFFQSTVAAAKAGSPDAQMCYVASDFDLNRPWTREEVAAYKADAGAYANAAMNRGDWRIVQALMTSPRVLGHMNGLLGLIDDGNPVTIYKMNRLARLGASGAYAARLDSIALDPDSPLPAQTVTEADTWARTMYQDHFSQSPKLESQPETCH</sequence>
<keyword evidence="2" id="KW-0812">Transmembrane</keyword>
<feature type="transmembrane region" description="Helical" evidence="2">
    <location>
        <begin position="37"/>
        <end position="58"/>
    </location>
</feature>
<keyword evidence="4" id="KW-1185">Reference proteome</keyword>
<protein>
    <submittedName>
        <fullName evidence="3">Uncharacterized protein</fullName>
    </submittedName>
</protein>
<organism evidence="3 4">
    <name type="scientific">Dyella kyungheensis</name>
    <dbReference type="NCBI Taxonomy" id="1242174"/>
    <lineage>
        <taxon>Bacteria</taxon>
        <taxon>Pseudomonadati</taxon>
        <taxon>Pseudomonadota</taxon>
        <taxon>Gammaproteobacteria</taxon>
        <taxon>Lysobacterales</taxon>
        <taxon>Rhodanobacteraceae</taxon>
        <taxon>Dyella</taxon>
    </lineage>
</organism>
<keyword evidence="2" id="KW-0472">Membrane</keyword>
<reference evidence="3 4" key="1">
    <citation type="submission" date="2020-10" db="EMBL/GenBank/DDBJ databases">
        <title>Phylogeny of dyella-like bacteria.</title>
        <authorList>
            <person name="Fu J."/>
        </authorList>
    </citation>
    <scope>NUCLEOTIDE SEQUENCE [LARGE SCALE GENOMIC DNA]</scope>
    <source>
        <strain evidence="3 4">THG-B117</strain>
    </source>
</reference>
<dbReference type="RefSeq" id="WP_204637129.1">
    <property type="nucleotide sequence ID" value="NZ_JADIKC010000007.1"/>
</dbReference>
<proteinExistence type="predicted"/>
<evidence type="ECO:0000256" key="2">
    <source>
        <dbReference type="SAM" id="Phobius"/>
    </source>
</evidence>
<keyword evidence="2" id="KW-1133">Transmembrane helix</keyword>